<dbReference type="EMBL" id="JBIPKE010000016">
    <property type="protein sequence ID" value="MFH6983913.1"/>
    <property type="molecule type" value="Genomic_DNA"/>
</dbReference>
<dbReference type="GO" id="GO:0004519">
    <property type="term" value="F:endonuclease activity"/>
    <property type="evidence" value="ECO:0007669"/>
    <property type="project" value="UniProtKB-KW"/>
</dbReference>
<dbReference type="PANTHER" id="PTHR34107">
    <property type="entry name" value="SLL0198 PROTEIN-RELATED"/>
    <property type="match status" value="1"/>
</dbReference>
<dbReference type="CDD" id="cd06260">
    <property type="entry name" value="DUF820-like"/>
    <property type="match status" value="1"/>
</dbReference>
<dbReference type="Pfam" id="PF05685">
    <property type="entry name" value="Uma2"/>
    <property type="match status" value="1"/>
</dbReference>
<protein>
    <submittedName>
        <fullName evidence="2">Uma2 family endonuclease</fullName>
    </submittedName>
</protein>
<evidence type="ECO:0000313" key="3">
    <source>
        <dbReference type="Proteomes" id="UP001610063"/>
    </source>
</evidence>
<dbReference type="InterPro" id="IPR012296">
    <property type="entry name" value="Nuclease_put_TT1808"/>
</dbReference>
<sequence>MRNTLERPPKTVMEVYQSLPEGTLAELINNALYMSPSPTSGHQVVLNDINYELMSHFRETKTGMVLIAPLDVYLDEKNNAVQPDITVILNHNLSIVNESGHIHGVPDMLIEVLSPGNRDHDLIRKKDLYESFGVKEYWVVDPENKHTLGYSFNKSNYELIGDTIGSIDSPLLKLKFTF</sequence>
<accession>A0ABW7N8H0</accession>
<feature type="domain" description="Putative restriction endonuclease" evidence="1">
    <location>
        <begin position="16"/>
        <end position="159"/>
    </location>
</feature>
<gene>
    <name evidence="2" type="ORF">ACHKAR_10695</name>
</gene>
<keyword evidence="2" id="KW-0540">Nuclease</keyword>
<dbReference type="RefSeq" id="WP_395417424.1">
    <property type="nucleotide sequence ID" value="NZ_JBIPKE010000016.1"/>
</dbReference>
<dbReference type="SUPFAM" id="SSF52980">
    <property type="entry name" value="Restriction endonuclease-like"/>
    <property type="match status" value="1"/>
</dbReference>
<dbReference type="InterPro" id="IPR011335">
    <property type="entry name" value="Restrct_endonuc-II-like"/>
</dbReference>
<keyword evidence="3" id="KW-1185">Reference proteome</keyword>
<dbReference type="Proteomes" id="UP001610063">
    <property type="component" value="Unassembled WGS sequence"/>
</dbReference>
<dbReference type="InterPro" id="IPR008538">
    <property type="entry name" value="Uma2"/>
</dbReference>
<organism evidence="2 3">
    <name type="scientific">Marinoscillum luteum</name>
    <dbReference type="NCBI Taxonomy" id="861051"/>
    <lineage>
        <taxon>Bacteria</taxon>
        <taxon>Pseudomonadati</taxon>
        <taxon>Bacteroidota</taxon>
        <taxon>Cytophagia</taxon>
        <taxon>Cytophagales</taxon>
        <taxon>Reichenbachiellaceae</taxon>
        <taxon>Marinoscillum</taxon>
    </lineage>
</organism>
<dbReference type="Gene3D" id="3.90.1570.10">
    <property type="entry name" value="tt1808, chain A"/>
    <property type="match status" value="1"/>
</dbReference>
<name>A0ABW7N8H0_9BACT</name>
<keyword evidence="2" id="KW-0378">Hydrolase</keyword>
<proteinExistence type="predicted"/>
<comment type="caution">
    <text evidence="2">The sequence shown here is derived from an EMBL/GenBank/DDBJ whole genome shotgun (WGS) entry which is preliminary data.</text>
</comment>
<dbReference type="PANTHER" id="PTHR34107:SF4">
    <property type="entry name" value="SLL1222 PROTEIN"/>
    <property type="match status" value="1"/>
</dbReference>
<evidence type="ECO:0000259" key="1">
    <source>
        <dbReference type="Pfam" id="PF05685"/>
    </source>
</evidence>
<keyword evidence="2" id="KW-0255">Endonuclease</keyword>
<reference evidence="2 3" key="1">
    <citation type="journal article" date="2013" name="Int. J. Syst. Evol. Microbiol.">
        <title>Marinoscillum luteum sp. nov., isolated from marine sediment.</title>
        <authorList>
            <person name="Cha I.T."/>
            <person name="Park S.J."/>
            <person name="Kim S.J."/>
            <person name="Kim J.G."/>
            <person name="Jung M.Y."/>
            <person name="Shin K.S."/>
            <person name="Kwon K.K."/>
            <person name="Yang S.H."/>
            <person name="Seo Y.S."/>
            <person name="Rhee S.K."/>
        </authorList>
    </citation>
    <scope>NUCLEOTIDE SEQUENCE [LARGE SCALE GENOMIC DNA]</scope>
    <source>
        <strain evidence="2 3">KCTC 23939</strain>
    </source>
</reference>
<evidence type="ECO:0000313" key="2">
    <source>
        <dbReference type="EMBL" id="MFH6983913.1"/>
    </source>
</evidence>